<dbReference type="AlphaFoldDB" id="X0SSP3"/>
<accession>X0SSP3</accession>
<reference evidence="1" key="1">
    <citation type="journal article" date="2014" name="Front. Microbiol.">
        <title>High frequency of phylogenetically diverse reductive dehalogenase-homologous genes in deep subseafloor sedimentary metagenomes.</title>
        <authorList>
            <person name="Kawai M."/>
            <person name="Futagami T."/>
            <person name="Toyoda A."/>
            <person name="Takaki Y."/>
            <person name="Nishi S."/>
            <person name="Hori S."/>
            <person name="Arai W."/>
            <person name="Tsubouchi T."/>
            <person name="Morono Y."/>
            <person name="Uchiyama I."/>
            <person name="Ito T."/>
            <person name="Fujiyama A."/>
            <person name="Inagaki F."/>
            <person name="Takami H."/>
        </authorList>
    </citation>
    <scope>NUCLEOTIDE SEQUENCE</scope>
    <source>
        <strain evidence="1">Expedition CK06-06</strain>
    </source>
</reference>
<name>X0SSP3_9ZZZZ</name>
<comment type="caution">
    <text evidence="1">The sequence shown here is derived from an EMBL/GenBank/DDBJ whole genome shotgun (WGS) entry which is preliminary data.</text>
</comment>
<gene>
    <name evidence="1" type="ORF">S01H1_01285</name>
</gene>
<sequence length="61" mass="6453">PDAIIRGADSNEARQTACRLVVRYSKPADGVCRVTAPDGTVTKISAVSLDDEICKQLHIGA</sequence>
<evidence type="ECO:0000313" key="1">
    <source>
        <dbReference type="EMBL" id="GAF78942.1"/>
    </source>
</evidence>
<proteinExistence type="predicted"/>
<dbReference type="EMBL" id="BARS01000544">
    <property type="protein sequence ID" value="GAF78942.1"/>
    <property type="molecule type" value="Genomic_DNA"/>
</dbReference>
<organism evidence="1">
    <name type="scientific">marine sediment metagenome</name>
    <dbReference type="NCBI Taxonomy" id="412755"/>
    <lineage>
        <taxon>unclassified sequences</taxon>
        <taxon>metagenomes</taxon>
        <taxon>ecological metagenomes</taxon>
    </lineage>
</organism>
<protein>
    <submittedName>
        <fullName evidence="1">Uncharacterized protein</fullName>
    </submittedName>
</protein>
<feature type="non-terminal residue" evidence="1">
    <location>
        <position position="1"/>
    </location>
</feature>